<gene>
    <name evidence="1" type="ORF">G4P54_09840</name>
</gene>
<dbReference type="EMBL" id="CP048852">
    <property type="protein sequence ID" value="QIW80085.1"/>
    <property type="molecule type" value="Genomic_DNA"/>
</dbReference>
<evidence type="ECO:0000313" key="1">
    <source>
        <dbReference type="EMBL" id="QIW80085.1"/>
    </source>
</evidence>
<dbReference type="RefSeq" id="WP_167872532.1">
    <property type="nucleotide sequence ID" value="NZ_CP048852.1"/>
</dbReference>
<dbReference type="Proteomes" id="UP000501914">
    <property type="component" value="Chromosome"/>
</dbReference>
<keyword evidence="2" id="KW-1185">Reference proteome</keyword>
<dbReference type="KEGG" id="bteq:G4P54_09840"/>
<proteinExistence type="predicted"/>
<sequence length="120" mass="14539">MYFIENQEGLIGKEIAYVWANQFCEQTTIITKDGGVFMVCQQSDWDDGYETRILYPHEAKKILHPLKKDLHDKGVIDETEWEEYENELKKKQDGEREKYLKEKEERDRQLYEELRAKFEQ</sequence>
<reference evidence="1 2" key="1">
    <citation type="submission" date="2020-02" db="EMBL/GenBank/DDBJ databases">
        <title>Genome sequencing, annotation and comparative genomic analysis of Bacillus tequilensis EA-CB0015, an effective biological control agent against Pseudocercospora fijiensis in banana plants.</title>
        <authorList>
            <person name="Cuellar-Gaviria T.Z."/>
            <person name="Ju K.-S."/>
            <person name="Villegas-Escobar V."/>
        </authorList>
    </citation>
    <scope>NUCLEOTIDE SEQUENCE [LARGE SCALE GENOMIC DNA]</scope>
    <source>
        <strain evidence="1 2">EA-CB0015</strain>
    </source>
</reference>
<protein>
    <submittedName>
        <fullName evidence="1">Uncharacterized protein</fullName>
    </submittedName>
</protein>
<accession>A0A6H0WN17</accession>
<name>A0A6H0WN17_9BACI</name>
<dbReference type="AlphaFoldDB" id="A0A6H0WN17"/>
<organism evidence="1 2">
    <name type="scientific">Bacillus tequilensis</name>
    <dbReference type="NCBI Taxonomy" id="227866"/>
    <lineage>
        <taxon>Bacteria</taxon>
        <taxon>Bacillati</taxon>
        <taxon>Bacillota</taxon>
        <taxon>Bacilli</taxon>
        <taxon>Bacillales</taxon>
        <taxon>Bacillaceae</taxon>
        <taxon>Bacillus</taxon>
    </lineage>
</organism>
<evidence type="ECO:0000313" key="2">
    <source>
        <dbReference type="Proteomes" id="UP000501914"/>
    </source>
</evidence>